<dbReference type="InterPro" id="IPR036508">
    <property type="entry name" value="Chitin-bd_dom_sf"/>
</dbReference>
<dbReference type="Gene3D" id="2.170.140.10">
    <property type="entry name" value="Chitin binding domain"/>
    <property type="match status" value="1"/>
</dbReference>
<organism evidence="3 4">
    <name type="scientific">Rotaria socialis</name>
    <dbReference type="NCBI Taxonomy" id="392032"/>
    <lineage>
        <taxon>Eukaryota</taxon>
        <taxon>Metazoa</taxon>
        <taxon>Spiralia</taxon>
        <taxon>Gnathifera</taxon>
        <taxon>Rotifera</taxon>
        <taxon>Eurotatoria</taxon>
        <taxon>Bdelloidea</taxon>
        <taxon>Philodinida</taxon>
        <taxon>Philodinidae</taxon>
        <taxon>Rotaria</taxon>
    </lineage>
</organism>
<proteinExistence type="predicted"/>
<comment type="caution">
    <text evidence="3">The sequence shown here is derived from an EMBL/GenBank/DDBJ whole genome shotgun (WGS) entry which is preliminary data.</text>
</comment>
<keyword evidence="1" id="KW-0732">Signal</keyword>
<protein>
    <recommendedName>
        <fullName evidence="2">Chitin-binding type-2 domain-containing protein</fullName>
    </recommendedName>
</protein>
<dbReference type="SUPFAM" id="SSF57625">
    <property type="entry name" value="Invertebrate chitin-binding proteins"/>
    <property type="match status" value="1"/>
</dbReference>
<dbReference type="Pfam" id="PF01607">
    <property type="entry name" value="CBM_14"/>
    <property type="match status" value="1"/>
</dbReference>
<dbReference type="PROSITE" id="PS50940">
    <property type="entry name" value="CHIT_BIND_II"/>
    <property type="match status" value="1"/>
</dbReference>
<accession>A0A817ZXA7</accession>
<gene>
    <name evidence="3" type="ORF">FME351_LOCUS8440</name>
</gene>
<evidence type="ECO:0000259" key="2">
    <source>
        <dbReference type="PROSITE" id="PS50940"/>
    </source>
</evidence>
<dbReference type="InterPro" id="IPR002557">
    <property type="entry name" value="Chitin-bd_dom"/>
</dbReference>
<dbReference type="AlphaFoldDB" id="A0A817ZXA7"/>
<evidence type="ECO:0000256" key="1">
    <source>
        <dbReference type="SAM" id="SignalP"/>
    </source>
</evidence>
<feature type="signal peptide" evidence="1">
    <location>
        <begin position="1"/>
        <end position="20"/>
    </location>
</feature>
<name>A0A817ZXA7_9BILA</name>
<dbReference type="EMBL" id="CAJNYU010000848">
    <property type="protein sequence ID" value="CAF3394178.1"/>
    <property type="molecule type" value="Genomic_DNA"/>
</dbReference>
<evidence type="ECO:0000313" key="4">
    <source>
        <dbReference type="Proteomes" id="UP000663869"/>
    </source>
</evidence>
<reference evidence="3" key="1">
    <citation type="submission" date="2021-02" db="EMBL/GenBank/DDBJ databases">
        <authorList>
            <person name="Nowell W R."/>
        </authorList>
    </citation>
    <scope>NUCLEOTIDE SEQUENCE</scope>
</reference>
<dbReference type="SMART" id="SM00494">
    <property type="entry name" value="ChtBD2"/>
    <property type="match status" value="1"/>
</dbReference>
<dbReference type="Proteomes" id="UP000663869">
    <property type="component" value="Unassembled WGS sequence"/>
</dbReference>
<feature type="domain" description="Chitin-binding type-2" evidence="2">
    <location>
        <begin position="20"/>
        <end position="76"/>
    </location>
</feature>
<evidence type="ECO:0000313" key="3">
    <source>
        <dbReference type="EMBL" id="CAF3394178.1"/>
    </source>
</evidence>
<dbReference type="GO" id="GO:0008061">
    <property type="term" value="F:chitin binding"/>
    <property type="evidence" value="ECO:0007669"/>
    <property type="project" value="InterPro"/>
</dbReference>
<sequence length="262" mass="29321">MKLLSVYFIVGCFLYDFLNGFNCPNQNNGMYSNINDSHSFWYCVYGQAYLKPCPQSFIWSQERRKCEKKLPTSTTSLPATGTTTTTTTFMTTTTTTVPIVNCPRLITFDNIPGAGRSQQPLPNGFSGFQWVNANYMNVSYYEEVNGWSGYSAALSSGQYVGLNKDGKMLSMIINAAKSFTLKSMIVASAWNDNLTLEITGKRGGSVFKSQRFTLQLQQQSIELNWPNLEIINFLSYGDEPNSDIKGNGPEFALDNLCVEFLK</sequence>
<dbReference type="GO" id="GO:0005576">
    <property type="term" value="C:extracellular region"/>
    <property type="evidence" value="ECO:0007669"/>
    <property type="project" value="InterPro"/>
</dbReference>
<feature type="chain" id="PRO_5033057709" description="Chitin-binding type-2 domain-containing protein" evidence="1">
    <location>
        <begin position="21"/>
        <end position="262"/>
    </location>
</feature>